<evidence type="ECO:0000313" key="7">
    <source>
        <dbReference type="Proteomes" id="UP000823757"/>
    </source>
</evidence>
<gene>
    <name evidence="6" type="ORF">IAB91_05725</name>
</gene>
<dbReference type="Proteomes" id="UP000823757">
    <property type="component" value="Unassembled WGS sequence"/>
</dbReference>
<feature type="non-terminal residue" evidence="6">
    <location>
        <position position="1"/>
    </location>
</feature>
<dbReference type="Pfam" id="PF14905">
    <property type="entry name" value="OMP_b-brl_3"/>
    <property type="match status" value="1"/>
</dbReference>
<comment type="caution">
    <text evidence="6">The sequence shown here is derived from an EMBL/GenBank/DDBJ whole genome shotgun (WGS) entry which is preliminary data.</text>
</comment>
<organism evidence="6 7">
    <name type="scientific">Candidatus Cryptobacteroides faecigallinarum</name>
    <dbReference type="NCBI Taxonomy" id="2840763"/>
    <lineage>
        <taxon>Bacteria</taxon>
        <taxon>Pseudomonadati</taxon>
        <taxon>Bacteroidota</taxon>
        <taxon>Bacteroidia</taxon>
        <taxon>Bacteroidales</taxon>
        <taxon>Candidatus Cryptobacteroides</taxon>
    </lineage>
</organism>
<keyword evidence="3" id="KW-0998">Cell outer membrane</keyword>
<dbReference type="InterPro" id="IPR036942">
    <property type="entry name" value="Beta-barrel_TonB_sf"/>
</dbReference>
<reference evidence="6" key="2">
    <citation type="journal article" date="2021" name="PeerJ">
        <title>Extensive microbial diversity within the chicken gut microbiome revealed by metagenomics and culture.</title>
        <authorList>
            <person name="Gilroy R."/>
            <person name="Ravi A."/>
            <person name="Getino M."/>
            <person name="Pursley I."/>
            <person name="Horton D.L."/>
            <person name="Alikhan N.F."/>
            <person name="Baker D."/>
            <person name="Gharbi K."/>
            <person name="Hall N."/>
            <person name="Watson M."/>
            <person name="Adriaenssens E.M."/>
            <person name="Foster-Nyarko E."/>
            <person name="Jarju S."/>
            <person name="Secka A."/>
            <person name="Antonio M."/>
            <person name="Oren A."/>
            <person name="Chaudhuri R.R."/>
            <person name="La Ragione R."/>
            <person name="Hildebrand F."/>
            <person name="Pallen M.J."/>
        </authorList>
    </citation>
    <scope>NUCLEOTIDE SEQUENCE</scope>
    <source>
        <strain evidence="6">B1-13419</strain>
    </source>
</reference>
<keyword evidence="2" id="KW-0472">Membrane</keyword>
<evidence type="ECO:0000256" key="4">
    <source>
        <dbReference type="SAM" id="MobiDB-lite"/>
    </source>
</evidence>
<dbReference type="Gene3D" id="2.40.170.20">
    <property type="entry name" value="TonB-dependent receptor, beta-barrel domain"/>
    <property type="match status" value="1"/>
</dbReference>
<dbReference type="GO" id="GO:0009279">
    <property type="term" value="C:cell outer membrane"/>
    <property type="evidence" value="ECO:0007669"/>
    <property type="project" value="UniProtKB-SubCell"/>
</dbReference>
<accession>A0A9D9NIN2</accession>
<proteinExistence type="predicted"/>
<feature type="domain" description="Outer membrane protein beta-barrel" evidence="5">
    <location>
        <begin position="381"/>
        <end position="664"/>
    </location>
</feature>
<feature type="compositionally biased region" description="Low complexity" evidence="4">
    <location>
        <begin position="182"/>
        <end position="194"/>
    </location>
</feature>
<dbReference type="SUPFAM" id="SSF56935">
    <property type="entry name" value="Porins"/>
    <property type="match status" value="1"/>
</dbReference>
<name>A0A9D9NIN2_9BACT</name>
<protein>
    <submittedName>
        <fullName evidence="6">TonB-dependent receptor</fullName>
    </submittedName>
</protein>
<dbReference type="AlphaFoldDB" id="A0A9D9NIN2"/>
<evidence type="ECO:0000256" key="2">
    <source>
        <dbReference type="ARBA" id="ARBA00023136"/>
    </source>
</evidence>
<dbReference type="InterPro" id="IPR041700">
    <property type="entry name" value="OMP_b-brl_3"/>
</dbReference>
<evidence type="ECO:0000256" key="3">
    <source>
        <dbReference type="ARBA" id="ARBA00023237"/>
    </source>
</evidence>
<comment type="subcellular location">
    <subcellularLocation>
        <location evidence="1">Cell outer membrane</location>
    </subcellularLocation>
</comment>
<evidence type="ECO:0000259" key="5">
    <source>
        <dbReference type="Pfam" id="PF14905"/>
    </source>
</evidence>
<sequence>GITAKTLIRKEADRITYDVLEDPDAGRLNMAAFMSKIPGLEESPSDGKLQYKDGRVAKILIDNKDNPIINGQRQYPMTFIRADYMSKIELILPGSPEYNNEEPILLITLDRELPLGIASEIHASAQTTNSYSVSPDVVANVPFIGIGVNYKYSYAHEPSIYTRTERTVFDADGSGSSGGDGYVDSSNESRSKSSSHNINVNLFRSAFKDKLDFVFSMSTSYSDVERKSDAYSLQQNPGEESLERRTSALSDIKSPFRFNAGLDVNYSWGKSNLVQLRYTFSNNYSVENEYMYDGMSDPSESMNVSTSSTKEHNIGLMLRLASQKKPGLWGITVTGGYMFRDYDDSDIYGYSAAGTHGSIGGMDYMQGVGYLSGSFSGRAFDRKVMYSISFNAENVTNRGTDVGTGASLDYDEFNFIPRAHLNWRITRGIRFGASYSCKTARPRQSMLDPYEDDSDPHNITVGNPDLKGEISHNVDADIEFELPLKWFPEISLGGMCSLTGNAIERISYISDATDNVTTTTYMNIGEREKYSASLNMRFKPAKKVNISLRANCANEIFNISDTQVNSFWSFSLTEMCVARFRYFTLLQMFRLYPSAVDAQTRAFRLNPSLGFEISRYWDKIHLGTSIGVTDLLHGRSSTPSVKAGDGFVQTTYSQRLGRYVHFSIFWRIGKFKNSPSVKHESYDMD</sequence>
<evidence type="ECO:0000256" key="1">
    <source>
        <dbReference type="ARBA" id="ARBA00004442"/>
    </source>
</evidence>
<evidence type="ECO:0000313" key="6">
    <source>
        <dbReference type="EMBL" id="MBO8474770.1"/>
    </source>
</evidence>
<dbReference type="EMBL" id="JADIMD010000088">
    <property type="protein sequence ID" value="MBO8474770.1"/>
    <property type="molecule type" value="Genomic_DNA"/>
</dbReference>
<feature type="region of interest" description="Disordered" evidence="4">
    <location>
        <begin position="170"/>
        <end position="194"/>
    </location>
</feature>
<keyword evidence="6" id="KW-0675">Receptor</keyword>
<reference evidence="6" key="1">
    <citation type="submission" date="2020-10" db="EMBL/GenBank/DDBJ databases">
        <authorList>
            <person name="Gilroy R."/>
        </authorList>
    </citation>
    <scope>NUCLEOTIDE SEQUENCE</scope>
    <source>
        <strain evidence="6">B1-13419</strain>
    </source>
</reference>